<evidence type="ECO:0000256" key="4">
    <source>
        <dbReference type="ARBA" id="ARBA00022989"/>
    </source>
</evidence>
<sequence length="292" mass="32444">MFSPAFEERFRKITFGIPWNIFLLTVGSWLIAFSVKAIAVPHGLLTGGMSGLALLVYYIAGGLTPGQWYFALNVPVFIMGWVFISRRFFFYSLYGMVVSALFLDMITYTMPIKDVWLAVLACGSILGVGAGLTLRTLGSTGGSDILAVMCKEKLNMSMGTFEFWFNVTIFLAGFAWLDPSIMLYSIAMTFVTAVAIDHIMNMFGEREMAIIISEHPQRIIQAIFDRLDRGATILDGKGGYTGKDKQVVMTMVTSMQLKQLEEAVYEVDPDAFTIMGSGFRVLGRGFSSRKVY</sequence>
<evidence type="ECO:0000256" key="3">
    <source>
        <dbReference type="ARBA" id="ARBA00022692"/>
    </source>
</evidence>
<feature type="domain" description="DUF2179" evidence="7">
    <location>
        <begin position="229"/>
        <end position="283"/>
    </location>
</feature>
<dbReference type="EMBL" id="WAIE01000006">
    <property type="protein sequence ID" value="KAB1440772.1"/>
    <property type="molecule type" value="Genomic_DNA"/>
</dbReference>
<feature type="transmembrane region" description="Helical" evidence="6">
    <location>
        <begin position="17"/>
        <end position="35"/>
    </location>
</feature>
<reference evidence="8 9" key="1">
    <citation type="journal article" date="2017" name="Int. J. Syst. Evol. Microbiol.">
        <title>Desulfovibrio senegalensis sp. nov., a mesophilic sulfate reducer isolated from marine sediment.</title>
        <authorList>
            <person name="Thioye A."/>
            <person name="Gam Z.B.A."/>
            <person name="Mbengue M."/>
            <person name="Cayol J.L."/>
            <person name="Joseph-Bartoli M."/>
            <person name="Toure-Kane C."/>
            <person name="Labat M."/>
        </authorList>
    </citation>
    <scope>NUCLEOTIDE SEQUENCE [LARGE SCALE GENOMIC DNA]</scope>
    <source>
        <strain evidence="8 9">DSM 101509</strain>
    </source>
</reference>
<feature type="transmembrane region" description="Helical" evidence="6">
    <location>
        <begin position="42"/>
        <end position="60"/>
    </location>
</feature>
<dbReference type="PANTHER" id="PTHR33545">
    <property type="entry name" value="UPF0750 MEMBRANE PROTEIN YITT-RELATED"/>
    <property type="match status" value="1"/>
</dbReference>
<feature type="transmembrane region" description="Helical" evidence="6">
    <location>
        <begin position="181"/>
        <end position="200"/>
    </location>
</feature>
<organism evidence="8 9">
    <name type="scientific">Pseudodesulfovibrio senegalensis</name>
    <dbReference type="NCBI Taxonomy" id="1721087"/>
    <lineage>
        <taxon>Bacteria</taxon>
        <taxon>Pseudomonadati</taxon>
        <taxon>Thermodesulfobacteriota</taxon>
        <taxon>Desulfovibrionia</taxon>
        <taxon>Desulfovibrionales</taxon>
        <taxon>Desulfovibrionaceae</taxon>
    </lineage>
</organism>
<dbReference type="Pfam" id="PF10035">
    <property type="entry name" value="DUF2179"/>
    <property type="match status" value="1"/>
</dbReference>
<feature type="transmembrane region" description="Helical" evidence="6">
    <location>
        <begin position="66"/>
        <end position="84"/>
    </location>
</feature>
<dbReference type="OrthoDB" id="5401948at2"/>
<keyword evidence="9" id="KW-1185">Reference proteome</keyword>
<keyword evidence="4 6" id="KW-1133">Transmembrane helix</keyword>
<evidence type="ECO:0000256" key="1">
    <source>
        <dbReference type="ARBA" id="ARBA00004651"/>
    </source>
</evidence>
<keyword evidence="3 6" id="KW-0812">Transmembrane</keyword>
<dbReference type="InterPro" id="IPR019264">
    <property type="entry name" value="DUF2179"/>
</dbReference>
<accession>A0A6N6N2J7</accession>
<dbReference type="CDD" id="cd16380">
    <property type="entry name" value="YitT_C"/>
    <property type="match status" value="1"/>
</dbReference>
<proteinExistence type="predicted"/>
<name>A0A6N6N2J7_9BACT</name>
<gene>
    <name evidence="8" type="ORF">F8A88_12535</name>
</gene>
<evidence type="ECO:0000256" key="6">
    <source>
        <dbReference type="SAM" id="Phobius"/>
    </source>
</evidence>
<keyword evidence="2" id="KW-1003">Cell membrane</keyword>
<protein>
    <submittedName>
        <fullName evidence="8">YitT family protein</fullName>
    </submittedName>
</protein>
<dbReference type="PIRSF" id="PIRSF006483">
    <property type="entry name" value="Membrane_protein_YitT"/>
    <property type="match status" value="1"/>
</dbReference>
<dbReference type="InterPro" id="IPR051461">
    <property type="entry name" value="UPF0750_membrane"/>
</dbReference>
<comment type="subcellular location">
    <subcellularLocation>
        <location evidence="1">Cell membrane</location>
        <topology evidence="1">Multi-pass membrane protein</topology>
    </subcellularLocation>
</comment>
<dbReference type="PANTHER" id="PTHR33545:SF5">
    <property type="entry name" value="UPF0750 MEMBRANE PROTEIN YITT"/>
    <property type="match status" value="1"/>
</dbReference>
<dbReference type="Gene3D" id="3.30.70.120">
    <property type="match status" value="1"/>
</dbReference>
<dbReference type="InterPro" id="IPR003740">
    <property type="entry name" value="YitT"/>
</dbReference>
<dbReference type="RefSeq" id="WP_151151516.1">
    <property type="nucleotide sequence ID" value="NZ_WAIE01000006.1"/>
</dbReference>
<evidence type="ECO:0000313" key="8">
    <source>
        <dbReference type="EMBL" id="KAB1440772.1"/>
    </source>
</evidence>
<evidence type="ECO:0000259" key="7">
    <source>
        <dbReference type="Pfam" id="PF10035"/>
    </source>
</evidence>
<dbReference type="InterPro" id="IPR015867">
    <property type="entry name" value="N-reg_PII/ATP_PRibTrfase_C"/>
</dbReference>
<feature type="transmembrane region" description="Helical" evidence="6">
    <location>
        <begin position="91"/>
        <end position="109"/>
    </location>
</feature>
<comment type="caution">
    <text evidence="8">The sequence shown here is derived from an EMBL/GenBank/DDBJ whole genome shotgun (WGS) entry which is preliminary data.</text>
</comment>
<dbReference type="GO" id="GO:0005886">
    <property type="term" value="C:plasma membrane"/>
    <property type="evidence" value="ECO:0007669"/>
    <property type="project" value="UniProtKB-SubCell"/>
</dbReference>
<evidence type="ECO:0000313" key="9">
    <source>
        <dbReference type="Proteomes" id="UP000438699"/>
    </source>
</evidence>
<dbReference type="AlphaFoldDB" id="A0A6N6N2J7"/>
<feature type="transmembrane region" description="Helical" evidence="6">
    <location>
        <begin position="115"/>
        <end position="134"/>
    </location>
</feature>
<dbReference type="Pfam" id="PF02588">
    <property type="entry name" value="YitT_membrane"/>
    <property type="match status" value="1"/>
</dbReference>
<evidence type="ECO:0000256" key="5">
    <source>
        <dbReference type="ARBA" id="ARBA00023136"/>
    </source>
</evidence>
<dbReference type="Proteomes" id="UP000438699">
    <property type="component" value="Unassembled WGS sequence"/>
</dbReference>
<evidence type="ECO:0000256" key="2">
    <source>
        <dbReference type="ARBA" id="ARBA00022475"/>
    </source>
</evidence>
<feature type="transmembrane region" description="Helical" evidence="6">
    <location>
        <begin position="154"/>
        <end position="175"/>
    </location>
</feature>
<keyword evidence="5 6" id="KW-0472">Membrane</keyword>